<protein>
    <submittedName>
        <fullName evidence="2">Uncharacterized protein</fullName>
    </submittedName>
</protein>
<proteinExistence type="predicted"/>
<keyword evidence="3" id="KW-1185">Reference proteome</keyword>
<evidence type="ECO:0000313" key="2">
    <source>
        <dbReference type="EMBL" id="KAF8783002.1"/>
    </source>
</evidence>
<name>A0A8T0F395_ARGBR</name>
<sequence>MMSEEEEGGGKKEVVGGTTHSPLTLQNHTRLFQPSAFPPSLNNTSSPVPPAAHTKALPPHPAMAGPRCSQIAPPTTACNNEFLASPFSVLCLFFPFATFGFTTTTTLGRYVEDAFWNETRSFSTTSLPGIDASISEKYADAAQFESVFATEYSDAAVPNIRSSSSSYTSTHSVD</sequence>
<dbReference type="AlphaFoldDB" id="A0A8T0F395"/>
<reference evidence="2" key="2">
    <citation type="submission" date="2020-06" db="EMBL/GenBank/DDBJ databases">
        <authorList>
            <person name="Sheffer M."/>
        </authorList>
    </citation>
    <scope>NUCLEOTIDE SEQUENCE</scope>
</reference>
<gene>
    <name evidence="2" type="ORF">HNY73_013223</name>
</gene>
<feature type="region of interest" description="Disordered" evidence="1">
    <location>
        <begin position="34"/>
        <end position="62"/>
    </location>
</feature>
<feature type="region of interest" description="Disordered" evidence="1">
    <location>
        <begin position="1"/>
        <end position="22"/>
    </location>
</feature>
<reference evidence="2" key="1">
    <citation type="journal article" date="2020" name="bioRxiv">
        <title>Chromosome-level reference genome of the European wasp spider Argiope bruennichi: a resource for studies on range expansion and evolutionary adaptation.</title>
        <authorList>
            <person name="Sheffer M.M."/>
            <person name="Hoppe A."/>
            <person name="Krehenwinkel H."/>
            <person name="Uhl G."/>
            <person name="Kuss A.W."/>
            <person name="Jensen L."/>
            <person name="Jensen C."/>
            <person name="Gillespie R.G."/>
            <person name="Hoff K.J."/>
            <person name="Prost S."/>
        </authorList>
    </citation>
    <scope>NUCLEOTIDE SEQUENCE</scope>
</reference>
<comment type="caution">
    <text evidence="2">The sequence shown here is derived from an EMBL/GenBank/DDBJ whole genome shotgun (WGS) entry which is preliminary data.</text>
</comment>
<accession>A0A8T0F395</accession>
<evidence type="ECO:0000256" key="1">
    <source>
        <dbReference type="SAM" id="MobiDB-lite"/>
    </source>
</evidence>
<evidence type="ECO:0000313" key="3">
    <source>
        <dbReference type="Proteomes" id="UP000807504"/>
    </source>
</evidence>
<dbReference type="EMBL" id="JABXBU010001863">
    <property type="protein sequence ID" value="KAF8783002.1"/>
    <property type="molecule type" value="Genomic_DNA"/>
</dbReference>
<dbReference type="Proteomes" id="UP000807504">
    <property type="component" value="Unassembled WGS sequence"/>
</dbReference>
<organism evidence="2 3">
    <name type="scientific">Argiope bruennichi</name>
    <name type="common">Wasp spider</name>
    <name type="synonym">Aranea bruennichi</name>
    <dbReference type="NCBI Taxonomy" id="94029"/>
    <lineage>
        <taxon>Eukaryota</taxon>
        <taxon>Metazoa</taxon>
        <taxon>Ecdysozoa</taxon>
        <taxon>Arthropoda</taxon>
        <taxon>Chelicerata</taxon>
        <taxon>Arachnida</taxon>
        <taxon>Araneae</taxon>
        <taxon>Araneomorphae</taxon>
        <taxon>Entelegynae</taxon>
        <taxon>Araneoidea</taxon>
        <taxon>Araneidae</taxon>
        <taxon>Argiope</taxon>
    </lineage>
</organism>